<organism evidence="2 3">
    <name type="scientific">Lithohypha guttulata</name>
    <dbReference type="NCBI Taxonomy" id="1690604"/>
    <lineage>
        <taxon>Eukaryota</taxon>
        <taxon>Fungi</taxon>
        <taxon>Dikarya</taxon>
        <taxon>Ascomycota</taxon>
        <taxon>Pezizomycotina</taxon>
        <taxon>Eurotiomycetes</taxon>
        <taxon>Chaetothyriomycetidae</taxon>
        <taxon>Chaetothyriales</taxon>
        <taxon>Trichomeriaceae</taxon>
        <taxon>Lithohypha</taxon>
    </lineage>
</organism>
<protein>
    <submittedName>
        <fullName evidence="2">Uncharacterized protein</fullName>
    </submittedName>
</protein>
<dbReference type="Proteomes" id="UP001345013">
    <property type="component" value="Unassembled WGS sequence"/>
</dbReference>
<evidence type="ECO:0000256" key="1">
    <source>
        <dbReference type="SAM" id="MobiDB-lite"/>
    </source>
</evidence>
<gene>
    <name evidence="2" type="ORF">LTR24_002642</name>
</gene>
<feature type="compositionally biased region" description="Basic and acidic residues" evidence="1">
    <location>
        <begin position="140"/>
        <end position="151"/>
    </location>
</feature>
<feature type="compositionally biased region" description="Low complexity" evidence="1">
    <location>
        <begin position="268"/>
        <end position="282"/>
    </location>
</feature>
<comment type="caution">
    <text evidence="2">The sequence shown here is derived from an EMBL/GenBank/DDBJ whole genome shotgun (WGS) entry which is preliminary data.</text>
</comment>
<accession>A0ABR0KI59</accession>
<feature type="region of interest" description="Disordered" evidence="1">
    <location>
        <begin position="109"/>
        <end position="284"/>
    </location>
</feature>
<evidence type="ECO:0000313" key="2">
    <source>
        <dbReference type="EMBL" id="KAK5096237.1"/>
    </source>
</evidence>
<evidence type="ECO:0000313" key="3">
    <source>
        <dbReference type="Proteomes" id="UP001345013"/>
    </source>
</evidence>
<feature type="compositionally biased region" description="Basic and acidic residues" evidence="1">
    <location>
        <begin position="201"/>
        <end position="217"/>
    </location>
</feature>
<feature type="compositionally biased region" description="Basic and acidic residues" evidence="1">
    <location>
        <begin position="122"/>
        <end position="133"/>
    </location>
</feature>
<feature type="compositionally biased region" description="Polar residues" evidence="1">
    <location>
        <begin position="229"/>
        <end position="246"/>
    </location>
</feature>
<reference evidence="2 3" key="1">
    <citation type="submission" date="2023-08" db="EMBL/GenBank/DDBJ databases">
        <title>Black Yeasts Isolated from many extreme environments.</title>
        <authorList>
            <person name="Coleine C."/>
            <person name="Stajich J.E."/>
            <person name="Selbmann L."/>
        </authorList>
    </citation>
    <scope>NUCLEOTIDE SEQUENCE [LARGE SCALE GENOMIC DNA]</scope>
    <source>
        <strain evidence="2 3">CCFEE 5885</strain>
    </source>
</reference>
<proteinExistence type="predicted"/>
<dbReference type="EMBL" id="JAVRRG010000023">
    <property type="protein sequence ID" value="KAK5096237.1"/>
    <property type="molecule type" value="Genomic_DNA"/>
</dbReference>
<sequence>MVWVNRRPIKKITPELGLPDYVEKSLTDATRSFMKCYVEALPEQADAELGHPYDLPYRLSRDFLDRHGARFFRHAKWKWPEDSAYLVRRIAEILCVQYINLLDKRRRKRPVSDIDDEEGGEESARDVRSRLDADITTNEVAERATSRRREALQGSSLGVDFAPGSDNPSELNRSRDQETYTVPESPVISASHLPPFSRVSSPREHASQPRASPKDRSPPSTGAARPRSTVPNPLNDSLSAYFTPTISRRSKSKSRSKPQLTRDVRKPSTLTDETCSTSSSDTPLHNQRLTQVQRSPTFTIRCGNQTIAVLAETLAHVLQSAVTRLEWQRSELSLVMEDTGGRGNHGLGTEADKRALTRVSELLAVIEAKLCKDAV</sequence>
<name>A0ABR0KI59_9EURO</name>
<keyword evidence="3" id="KW-1185">Reference proteome</keyword>